<comment type="caution">
    <text evidence="1">The sequence shown here is derived from an EMBL/GenBank/DDBJ whole genome shotgun (WGS) entry which is preliminary data.</text>
</comment>
<dbReference type="EMBL" id="JAVRBG010000002">
    <property type="protein sequence ID" value="MDT0293614.1"/>
    <property type="molecule type" value="Genomic_DNA"/>
</dbReference>
<gene>
    <name evidence="1" type="ORF">RLT85_03110</name>
</gene>
<accession>A0ABU2KFX9</accession>
<sequence length="77" mass="8974">MTNAIITTSYLGYESKSLHLRNFDLGRTLIYLTESSEKLSQINLYQVKDAKSLVKECFSQREENYINHSVVMSGFYR</sequence>
<proteinExistence type="predicted"/>
<name>A0ABU2KFX9_9FLAO</name>
<evidence type="ECO:0000313" key="1">
    <source>
        <dbReference type="EMBL" id="MDT0293614.1"/>
    </source>
</evidence>
<organism evidence="1 2">
    <name type="scientific">Mesonia ostreae</name>
    <dbReference type="NCBI Taxonomy" id="861110"/>
    <lineage>
        <taxon>Bacteria</taxon>
        <taxon>Pseudomonadati</taxon>
        <taxon>Bacteroidota</taxon>
        <taxon>Flavobacteriia</taxon>
        <taxon>Flavobacteriales</taxon>
        <taxon>Flavobacteriaceae</taxon>
        <taxon>Mesonia</taxon>
    </lineage>
</organism>
<keyword evidence="2" id="KW-1185">Reference proteome</keyword>
<reference evidence="2" key="1">
    <citation type="submission" date="2023-07" db="EMBL/GenBank/DDBJ databases">
        <title>Isolating and identifying novel microbial strains from the Mariana Trench.</title>
        <authorList>
            <person name="Fu H."/>
        </authorList>
    </citation>
    <scope>NUCLEOTIDE SEQUENCE [LARGE SCALE GENOMIC DNA]</scope>
    <source>
        <strain evidence="2">T-y2</strain>
    </source>
</reference>
<dbReference type="Proteomes" id="UP001182991">
    <property type="component" value="Unassembled WGS sequence"/>
</dbReference>
<evidence type="ECO:0000313" key="2">
    <source>
        <dbReference type="Proteomes" id="UP001182991"/>
    </source>
</evidence>
<protein>
    <submittedName>
        <fullName evidence="1">Uncharacterized protein</fullName>
    </submittedName>
</protein>
<dbReference type="RefSeq" id="WP_311400585.1">
    <property type="nucleotide sequence ID" value="NZ_JAVRBG010000002.1"/>
</dbReference>